<sequence>MGSLSTVVGDLYLNTRGDEIRLLFCYGQSEVNPFLKVVKVAKAKSVAFDVLDEFISCFQFGIRIGKLDGIGDIVF</sequence>
<organism evidence="1 2">
    <name type="scientific">Streptococcus agalactiae LMG 14747</name>
    <dbReference type="NCBI Taxonomy" id="1154860"/>
    <lineage>
        <taxon>Bacteria</taxon>
        <taxon>Bacillati</taxon>
        <taxon>Bacillota</taxon>
        <taxon>Bacilli</taxon>
        <taxon>Lactobacillales</taxon>
        <taxon>Streptococcaceae</taxon>
        <taxon>Streptococcus</taxon>
    </lineage>
</organism>
<proteinExistence type="predicted"/>
<reference evidence="1 2" key="1">
    <citation type="submission" date="2013-05" db="EMBL/GenBank/DDBJ databases">
        <authorList>
            <person name="Richards V.P."/>
            <person name="Durkin S.A.S."/>
            <person name="Kim M."/>
            <person name="Pavinski Bitar P.D."/>
            <person name="Stanhope M.J."/>
            <person name="Town C.D."/>
            <person name="Venter J.C."/>
        </authorList>
    </citation>
    <scope>NUCLEOTIDE SEQUENCE [LARGE SCALE GENOMIC DNA]</scope>
    <source>
        <strain evidence="1 2">LMG 14747</strain>
    </source>
</reference>
<protein>
    <submittedName>
        <fullName evidence="1">CpsL protein</fullName>
    </submittedName>
</protein>
<evidence type="ECO:0000313" key="1">
    <source>
        <dbReference type="EMBL" id="ESV55054.1"/>
    </source>
</evidence>
<dbReference type="AlphaFoldDB" id="V6Z608"/>
<evidence type="ECO:0000313" key="2">
    <source>
        <dbReference type="Proteomes" id="UP000018482"/>
    </source>
</evidence>
<accession>V6Z608</accession>
<gene>
    <name evidence="1" type="ORF">SAG0136_07490</name>
</gene>
<name>V6Z608_STRAG</name>
<comment type="caution">
    <text evidence="1">The sequence shown here is derived from an EMBL/GenBank/DDBJ whole genome shotgun (WGS) entry which is preliminary data.</text>
</comment>
<dbReference type="EMBL" id="ANQC01000109">
    <property type="protein sequence ID" value="ESV55054.1"/>
    <property type="molecule type" value="Genomic_DNA"/>
</dbReference>
<dbReference type="Proteomes" id="UP000018482">
    <property type="component" value="Unassembled WGS sequence"/>
</dbReference>